<evidence type="ECO:0000313" key="1">
    <source>
        <dbReference type="EMBL" id="PWN50082.1"/>
    </source>
</evidence>
<keyword evidence="2" id="KW-1185">Reference proteome</keyword>
<name>A0ACD0NWF3_9BASI</name>
<evidence type="ECO:0000313" key="2">
    <source>
        <dbReference type="Proteomes" id="UP000245626"/>
    </source>
</evidence>
<organism evidence="1 2">
    <name type="scientific">Violaceomyces palustris</name>
    <dbReference type="NCBI Taxonomy" id="1673888"/>
    <lineage>
        <taxon>Eukaryota</taxon>
        <taxon>Fungi</taxon>
        <taxon>Dikarya</taxon>
        <taxon>Basidiomycota</taxon>
        <taxon>Ustilaginomycotina</taxon>
        <taxon>Ustilaginomycetes</taxon>
        <taxon>Violaceomycetales</taxon>
        <taxon>Violaceomycetaceae</taxon>
        <taxon>Violaceomyces</taxon>
    </lineage>
</organism>
<reference evidence="1 2" key="1">
    <citation type="journal article" date="2018" name="Mol. Biol. Evol.">
        <title>Broad Genomic Sampling Reveals a Smut Pathogenic Ancestry of the Fungal Clade Ustilaginomycotina.</title>
        <authorList>
            <person name="Kijpornyongpan T."/>
            <person name="Mondo S.J."/>
            <person name="Barry K."/>
            <person name="Sandor L."/>
            <person name="Lee J."/>
            <person name="Lipzen A."/>
            <person name="Pangilinan J."/>
            <person name="LaButti K."/>
            <person name="Hainaut M."/>
            <person name="Henrissat B."/>
            <person name="Grigoriev I.V."/>
            <person name="Spatafora J.W."/>
            <person name="Aime M.C."/>
        </authorList>
    </citation>
    <scope>NUCLEOTIDE SEQUENCE [LARGE SCALE GENOMIC DNA]</scope>
    <source>
        <strain evidence="1 2">SA 807</strain>
    </source>
</reference>
<accession>A0ACD0NWF3</accession>
<dbReference type="EMBL" id="KZ819971">
    <property type="protein sequence ID" value="PWN50082.1"/>
    <property type="molecule type" value="Genomic_DNA"/>
</dbReference>
<dbReference type="Proteomes" id="UP000245626">
    <property type="component" value="Unassembled WGS sequence"/>
</dbReference>
<proteinExistence type="predicted"/>
<protein>
    <submittedName>
        <fullName evidence="1">Uncharacterized protein</fullName>
    </submittedName>
</protein>
<sequence length="1533" mass="165062">MYFSIGNKAVPLARPSPASAVSTISATKGSPSPPQSLADSAAGDPVDNQPCQNLSELPGSPSLTQGQIETRDQANAKVRKNSLRRSFSSLGGGKEAVSSAKDRGIKLQRKSSKLWQPRWAPNRNRGGESDQKDLDQQSISDGGGADTSSPTSKEALHPLDGGVSDVPPILSLTASSMGLPFGSTDMFGSSPLATPVRHERSEPSTLGKPLPDRQLAKVSPVATDSSPALGAPFELPPRQISSYFRVAGSRSSAASSETIKPARSIGPAAPNFSPALGGLINSFPSPALRNKKSSDLAASSGESTPSGEGWDGGEKCFSSTTSVKRSSSRRFSEQETSFEHVLNREKPLPESPRGGVCDARQTNRSPDTIRRKINPPPVPAPAMSPPPAPASSPNKIMRSGMGSGSDVDNALRTPPPRKLQLNPQARNAPADFPLKRLTLEARMALGNGSPQRSQAWSLSAQAGSFNTPRNAPLGLVRAATPSTPNSGEVSPNHGRLSHETDASPSPGSSIYMTGNSSTSSLDSNLILGTTTGGNVSTGDIAKSLAIPREAIKQMLETSQVIWRTHGQGSGSGMENRSSELGFYSKSQGSRSDDCLSTHLSQQARSGGRDPTNRQRSPVGATSSRPSSASASIRPYSKGGGLTIFDPSVPSWQKSVATPKQQSIRSTSLDEGVNRHSVREAIRMEMNAMKRQNSATSSPNFSRPIPLTTRSHELEPRPEAGGLVASAEDQVTTVGPLQGPLSLKGAAQRHEQGMITLGQEDEDREEILIDPISTGQDQESNGWAGMTWSSPSTNGNQAPSPESPRFNSTPWKDSQFKLTRSNPRSLNPDTNPPPSPRHRRNSDSGLVVGPDAPFRRRPGDLHAWTVFIDEQGIPSVRATPSAFHTPDCSLAGKGNATWQCGCRSYVPTPWTRASTSDLPRPAAHNLTRENLNDPSSVTKFLRTMSSAPDLSVRWKEDCQILTARQDELKREVERHSQQIERHQREIDELQAAVTRMSSDLEMESRTFNSGSLSRSSSFGRLIPQYVHSSKHSVPTSAPQPSQVVPKNLKATEEVQEVTPLNQPLPLTSEEVLRSPQTILNRKPNAGGSLRKSLSHSQLPSFGSVKKFTFPWHRRNNSGVEQATITPFPGSSNPPTRKSSLSSFPQPRIESTRPSLNLSNERPLPPTPKEKKSYPPSSRKASFDALSRMVDPNFRSAHIRDPSSASSRASSYATGYTYDSSEFDARYSFLPSVRRRWDSISSKGTSISEGQAQDPLHERGVFAPKRLFGSLASNRSSQDGVGSPRNSFKVAPAPPRRSSLKEIIEKKIHYPGSKDVTADISPIGGNPQEIASCMAPISEISEGGTPTSAKVPSVAERNPSNSFHSRPTPPTIFPPSQRSRFLSHPFAETQVDESKKHAANHGFLAPRLGLGPDRDLDRTFERNPSFQNHRSKQLPPSPRSATSTLTTSNGYNTLKRKNSTSNKRLPVAIAHGSMTVVRSDDALGRLPDGLHYQEMMTMPNGSPFTFDTSLDQDEMSKAKITLRDGFSIPKTVTAA</sequence>
<gene>
    <name evidence="1" type="ORF">IE53DRAFT_387651</name>
</gene>